<keyword evidence="4" id="KW-1185">Reference proteome</keyword>
<keyword evidence="1" id="KW-0175">Coiled coil</keyword>
<evidence type="ECO:0000259" key="2">
    <source>
        <dbReference type="Pfam" id="PF07238"/>
    </source>
</evidence>
<proteinExistence type="predicted"/>
<dbReference type="Gene3D" id="2.40.10.220">
    <property type="entry name" value="predicted glycosyltransferase like domains"/>
    <property type="match status" value="1"/>
</dbReference>
<dbReference type="KEGG" id="tso:IZ6_09090"/>
<evidence type="ECO:0000313" key="3">
    <source>
        <dbReference type="EMBL" id="BCJ90174.1"/>
    </source>
</evidence>
<feature type="domain" description="PilZ" evidence="2">
    <location>
        <begin position="4"/>
        <end position="83"/>
    </location>
</feature>
<dbReference type="AlphaFoldDB" id="A0A6S6QIU7"/>
<dbReference type="RefSeq" id="WP_222876824.1">
    <property type="nucleotide sequence ID" value="NZ_AP023361.1"/>
</dbReference>
<accession>A0A6S6QIU7</accession>
<feature type="coiled-coil region" evidence="1">
    <location>
        <begin position="91"/>
        <end position="118"/>
    </location>
</feature>
<evidence type="ECO:0000256" key="1">
    <source>
        <dbReference type="SAM" id="Coils"/>
    </source>
</evidence>
<protein>
    <recommendedName>
        <fullName evidence="2">PilZ domain-containing protein</fullName>
    </recommendedName>
</protein>
<reference evidence="3 4" key="1">
    <citation type="submission" date="2020-08" db="EMBL/GenBank/DDBJ databases">
        <title>Genome sequence of Rhizobiales bacterium strain IZ6.</title>
        <authorList>
            <person name="Nakai R."/>
            <person name="Naganuma T."/>
        </authorList>
    </citation>
    <scope>NUCLEOTIDE SEQUENCE [LARGE SCALE GENOMIC DNA]</scope>
    <source>
        <strain evidence="3 4">IZ6</strain>
    </source>
</reference>
<gene>
    <name evidence="3" type="ORF">IZ6_09090</name>
</gene>
<name>A0A6S6QIU7_9HYPH</name>
<organism evidence="3 4">
    <name type="scientific">Terrihabitans soli</name>
    <dbReference type="NCBI Taxonomy" id="708113"/>
    <lineage>
        <taxon>Bacteria</taxon>
        <taxon>Pseudomonadati</taxon>
        <taxon>Pseudomonadota</taxon>
        <taxon>Alphaproteobacteria</taxon>
        <taxon>Hyphomicrobiales</taxon>
        <taxon>Terrihabitans</taxon>
    </lineage>
</organism>
<evidence type="ECO:0000313" key="4">
    <source>
        <dbReference type="Proteomes" id="UP000515317"/>
    </source>
</evidence>
<dbReference type="Proteomes" id="UP000515317">
    <property type="component" value="Chromosome"/>
</dbReference>
<dbReference type="InterPro" id="IPR009875">
    <property type="entry name" value="PilZ_domain"/>
</dbReference>
<sequence>MQTERRKHIRTTSYLGGRVAFNHLYATRDCLIRNISEDGCRLVFAETTSLPERFVLSIPSREQAINARLVWRSDKEAGVAFDIADATKTVSLDMARRLKKLEEEKRLLQIRIMELSGEL</sequence>
<dbReference type="EMBL" id="AP023361">
    <property type="protein sequence ID" value="BCJ90174.1"/>
    <property type="molecule type" value="Genomic_DNA"/>
</dbReference>
<dbReference type="SUPFAM" id="SSF141371">
    <property type="entry name" value="PilZ domain-like"/>
    <property type="match status" value="1"/>
</dbReference>
<dbReference type="Pfam" id="PF07238">
    <property type="entry name" value="PilZ"/>
    <property type="match status" value="1"/>
</dbReference>
<dbReference type="GO" id="GO:0035438">
    <property type="term" value="F:cyclic-di-GMP binding"/>
    <property type="evidence" value="ECO:0007669"/>
    <property type="project" value="InterPro"/>
</dbReference>